<name>A0AAP0EPW9_9MAGN</name>
<reference evidence="1 2" key="1">
    <citation type="submission" date="2024-01" db="EMBL/GenBank/DDBJ databases">
        <title>Genome assemblies of Stephania.</title>
        <authorList>
            <person name="Yang L."/>
        </authorList>
    </citation>
    <scope>NUCLEOTIDE SEQUENCE [LARGE SCALE GENOMIC DNA]</scope>
    <source>
        <strain evidence="1">JXDWG</strain>
        <tissue evidence="1">Leaf</tissue>
    </source>
</reference>
<sequence>MKVMAFGRAPSIRILQNKDNACFPYPFKAKPAIIEFHVMTFFTGMPSKTTRALSMLPHFPYMSTRAVPTVTLSFNFLSSIKECNHIPSSSDLR</sequence>
<dbReference type="EMBL" id="JBBNAG010000011">
    <property type="protein sequence ID" value="KAK9094712.1"/>
    <property type="molecule type" value="Genomic_DNA"/>
</dbReference>
<organism evidence="1 2">
    <name type="scientific">Stephania cephalantha</name>
    <dbReference type="NCBI Taxonomy" id="152367"/>
    <lineage>
        <taxon>Eukaryota</taxon>
        <taxon>Viridiplantae</taxon>
        <taxon>Streptophyta</taxon>
        <taxon>Embryophyta</taxon>
        <taxon>Tracheophyta</taxon>
        <taxon>Spermatophyta</taxon>
        <taxon>Magnoliopsida</taxon>
        <taxon>Ranunculales</taxon>
        <taxon>Menispermaceae</taxon>
        <taxon>Menispermoideae</taxon>
        <taxon>Cissampelideae</taxon>
        <taxon>Stephania</taxon>
    </lineage>
</organism>
<protein>
    <submittedName>
        <fullName evidence="1">Uncharacterized protein</fullName>
    </submittedName>
</protein>
<comment type="caution">
    <text evidence="1">The sequence shown here is derived from an EMBL/GenBank/DDBJ whole genome shotgun (WGS) entry which is preliminary data.</text>
</comment>
<accession>A0AAP0EPW9</accession>
<gene>
    <name evidence="1" type="ORF">Scep_026181</name>
</gene>
<dbReference type="AlphaFoldDB" id="A0AAP0EPW9"/>
<proteinExistence type="predicted"/>
<keyword evidence="2" id="KW-1185">Reference proteome</keyword>
<dbReference type="Proteomes" id="UP001419268">
    <property type="component" value="Unassembled WGS sequence"/>
</dbReference>
<evidence type="ECO:0000313" key="2">
    <source>
        <dbReference type="Proteomes" id="UP001419268"/>
    </source>
</evidence>
<evidence type="ECO:0000313" key="1">
    <source>
        <dbReference type="EMBL" id="KAK9094712.1"/>
    </source>
</evidence>